<keyword evidence="4" id="KW-1185">Reference proteome</keyword>
<reference evidence="3 4" key="1">
    <citation type="submission" date="2023-07" db="EMBL/GenBank/DDBJ databases">
        <title>Sequencing the genomes of 1000 actinobacteria strains.</title>
        <authorList>
            <person name="Klenk H.-P."/>
        </authorList>
    </citation>
    <scope>NUCLEOTIDE SEQUENCE [LARGE SCALE GENOMIC DNA]</scope>
    <source>
        <strain evidence="3 4">DSM 46740</strain>
    </source>
</reference>
<dbReference type="EMBL" id="JAUSQU010000001">
    <property type="protein sequence ID" value="MDP9847187.1"/>
    <property type="molecule type" value="Genomic_DNA"/>
</dbReference>
<proteinExistence type="predicted"/>
<gene>
    <name evidence="3" type="ORF">J2853_006398</name>
</gene>
<dbReference type="Proteomes" id="UP001225356">
    <property type="component" value="Unassembled WGS sequence"/>
</dbReference>
<feature type="transmembrane region" description="Helical" evidence="2">
    <location>
        <begin position="386"/>
        <end position="404"/>
    </location>
</feature>
<name>A0ABT9QKA0_9ACTN</name>
<evidence type="ECO:0000256" key="2">
    <source>
        <dbReference type="SAM" id="Phobius"/>
    </source>
</evidence>
<evidence type="ECO:0000313" key="4">
    <source>
        <dbReference type="Proteomes" id="UP001225356"/>
    </source>
</evidence>
<feature type="transmembrane region" description="Helical" evidence="2">
    <location>
        <begin position="230"/>
        <end position="248"/>
    </location>
</feature>
<feature type="transmembrane region" description="Helical" evidence="2">
    <location>
        <begin position="352"/>
        <end position="374"/>
    </location>
</feature>
<feature type="region of interest" description="Disordered" evidence="1">
    <location>
        <begin position="431"/>
        <end position="450"/>
    </location>
</feature>
<accession>A0ABT9QKA0</accession>
<feature type="transmembrane region" description="Helical" evidence="2">
    <location>
        <begin position="130"/>
        <end position="151"/>
    </location>
</feature>
<feature type="transmembrane region" description="Helical" evidence="2">
    <location>
        <begin position="74"/>
        <end position="91"/>
    </location>
</feature>
<organism evidence="3 4">
    <name type="scientific">Streptosporangium lutulentum</name>
    <dbReference type="NCBI Taxonomy" id="1461250"/>
    <lineage>
        <taxon>Bacteria</taxon>
        <taxon>Bacillati</taxon>
        <taxon>Actinomycetota</taxon>
        <taxon>Actinomycetes</taxon>
        <taxon>Streptosporangiales</taxon>
        <taxon>Streptosporangiaceae</taxon>
        <taxon>Streptosporangium</taxon>
    </lineage>
</organism>
<sequence>MTAIRSPLLTAGYLGSQVTQLTRPLPLWPLHVLFTAFPLLWVLGVGAFAAPIAAAPMAMVMWRNTQRVQIPRGFLIWVLFLVFLFASATQLDTAPRMVGFAFRLMNYLGATIVFLYVYNCSMRTLPARRAAGLVTIFWLWVVIGGFLGVFFPGGSLSTPFEQILPGAISTNEFVGDLVHPKFAEIQEPWGSPTVFERPSAPFAYTNAWGSHYALLLPFVLLYALTAAKKWHRPVIALIALASLVPAFATLNRGMFLAIGFGLLYAALRFALRGHVRWLVAVCTLMMVGLGAAYLSGLSEVISTRTEYSTTNTGRAAIYQEAFLRTLNSPILGFGGPRPSLSLGISVGTQGHFWNVMFSFGFPALALFCLWLWSLAWRTRWAPSSMMWLHVVPVMALFMVFYYGLDGTQLVLIFMAAALGLRPPDAPEVRPVAPEPWLTGARPRQAVTGDE</sequence>
<keyword evidence="2" id="KW-0812">Transmembrane</keyword>
<feature type="transmembrane region" description="Helical" evidence="2">
    <location>
        <begin position="97"/>
        <end position="118"/>
    </location>
</feature>
<keyword evidence="2" id="KW-0472">Membrane</keyword>
<feature type="transmembrane region" description="Helical" evidence="2">
    <location>
        <begin position="278"/>
        <end position="296"/>
    </location>
</feature>
<evidence type="ECO:0000256" key="1">
    <source>
        <dbReference type="SAM" id="MobiDB-lite"/>
    </source>
</evidence>
<comment type="caution">
    <text evidence="3">The sequence shown here is derived from an EMBL/GenBank/DDBJ whole genome shotgun (WGS) entry which is preliminary data.</text>
</comment>
<feature type="transmembrane region" description="Helical" evidence="2">
    <location>
        <begin position="254"/>
        <end position="271"/>
    </location>
</feature>
<feature type="transmembrane region" description="Helical" evidence="2">
    <location>
        <begin position="202"/>
        <end position="223"/>
    </location>
</feature>
<keyword evidence="2" id="KW-1133">Transmembrane helix</keyword>
<evidence type="ECO:0000313" key="3">
    <source>
        <dbReference type="EMBL" id="MDP9847187.1"/>
    </source>
</evidence>
<dbReference type="RefSeq" id="WP_307564243.1">
    <property type="nucleotide sequence ID" value="NZ_JAUSQU010000001.1"/>
</dbReference>
<evidence type="ECO:0008006" key="5">
    <source>
        <dbReference type="Google" id="ProtNLM"/>
    </source>
</evidence>
<protein>
    <recommendedName>
        <fullName evidence="5">O-antigen ligase domain-containing protein</fullName>
    </recommendedName>
</protein>